<reference evidence="2" key="1">
    <citation type="submission" date="2014-03" db="EMBL/GenBank/DDBJ databases">
        <title>The sialotranscriptome of Amblyomma triste, Amblyomma parvum and Amblyomma cajennense ticks, uncovered by 454-based RNA-seq.</title>
        <authorList>
            <person name="Garcia G.R."/>
            <person name="Gardinassi L.G."/>
            <person name="Ribeiro J.M."/>
            <person name="Anatriello E."/>
            <person name="Ferreira B.R."/>
            <person name="Moreira H.N."/>
            <person name="Mafra C."/>
            <person name="Olegario M.M."/>
            <person name="Szabo P.J."/>
            <person name="Miranda-Santos I.K."/>
            <person name="Maruyama S.R."/>
        </authorList>
    </citation>
    <scope>NUCLEOTIDE SEQUENCE</scope>
    <source>
        <strain evidence="2">Mato Grasso do Sul</strain>
        <tissue evidence="2">Salivary glands</tissue>
    </source>
</reference>
<evidence type="ECO:0000256" key="1">
    <source>
        <dbReference type="SAM" id="SignalP"/>
    </source>
</evidence>
<keyword evidence="1" id="KW-0732">Signal</keyword>
<feature type="chain" id="PRO_5001518165" evidence="1">
    <location>
        <begin position="18"/>
        <end position="97"/>
    </location>
</feature>
<feature type="signal peptide" evidence="1">
    <location>
        <begin position="1"/>
        <end position="17"/>
    </location>
</feature>
<proteinExistence type="evidence at transcript level"/>
<accession>A0A023G3Y1</accession>
<sequence>MHIHLYTFYCTLHICLTTLHTACVQEQKMNLVPKPSSCIEMHYLSQVSVRQNSRHSQMPEAQSRVDNALIASIPLLSSPMSRHADSTGHFGRLINKC</sequence>
<evidence type="ECO:0000313" key="2">
    <source>
        <dbReference type="EMBL" id="JAC27575.1"/>
    </source>
</evidence>
<name>A0A023G3Y1_AMBTT</name>
<dbReference type="EMBL" id="GBBM01007843">
    <property type="protein sequence ID" value="JAC27575.1"/>
    <property type="molecule type" value="mRNA"/>
</dbReference>
<dbReference type="AlphaFoldDB" id="A0A023G3Y1"/>
<protein>
    <submittedName>
        <fullName evidence="2">Putative secreted protein</fullName>
    </submittedName>
</protein>
<organism evidence="2">
    <name type="scientific">Amblyomma triste</name>
    <name type="common">Neotropical tick</name>
    <dbReference type="NCBI Taxonomy" id="251400"/>
    <lineage>
        <taxon>Eukaryota</taxon>
        <taxon>Metazoa</taxon>
        <taxon>Ecdysozoa</taxon>
        <taxon>Arthropoda</taxon>
        <taxon>Chelicerata</taxon>
        <taxon>Arachnida</taxon>
        <taxon>Acari</taxon>
        <taxon>Parasitiformes</taxon>
        <taxon>Ixodida</taxon>
        <taxon>Ixodoidea</taxon>
        <taxon>Ixodidae</taxon>
        <taxon>Amblyomminae</taxon>
        <taxon>Amblyomma</taxon>
    </lineage>
</organism>